<dbReference type="RefSeq" id="WP_246025079.1">
    <property type="nucleotide sequence ID" value="NZ_FOUP01000014.1"/>
</dbReference>
<sequence length="472" mass="47455">MTLANSSAPVPLVDRARELRTGLFVLVVLTAGAYLPSPLYPAYQNSFAVSDLAMTLIYATFALVSAPALLLFGSVSDAVGPRSVLRVSIALAALGSACFAFASGLEWLLVARAAQGLALGAATGAASSLISERTSGRVSGAVLASTAFVAGTAAGPIAGGALAEYAPAPHVLPFLLHLVLLGIGWRRVAKLTGWAPRTGRWAPTRPEIPPGTRMVFTAAAATGFLAWTVAGLFLAVIPALLDRSAQGDQAVIGGILGAVLICSVLTQPLVPRLGTRNAQLTGLGALLISLGLLAGSAGGSLPITLLAAVVAGAGHGLAYGGAAAAVDAVAPVGERGAITGALHLAFYLGAGLPAIAVGLVTLGHPLTTATSWVTACAAALVPPAGAAVVLAGPGRGDRADRGRTASLSCWSWDSSRGARRRPGHRSRSRSSWRTSSRCRCAEWCSPVASRAGRCSRGRTPSCTSPGTSAPCG</sequence>
<dbReference type="AlphaFoldDB" id="A0A1I5H018"/>
<evidence type="ECO:0000256" key="8">
    <source>
        <dbReference type="SAM" id="Phobius"/>
    </source>
</evidence>
<dbReference type="GO" id="GO:0005886">
    <property type="term" value="C:plasma membrane"/>
    <property type="evidence" value="ECO:0007669"/>
    <property type="project" value="UniProtKB-SubCell"/>
</dbReference>
<feature type="transmembrane region" description="Helical" evidence="8">
    <location>
        <begin position="84"/>
        <end position="103"/>
    </location>
</feature>
<evidence type="ECO:0000256" key="6">
    <source>
        <dbReference type="ARBA" id="ARBA00023136"/>
    </source>
</evidence>
<dbReference type="InterPro" id="IPR050171">
    <property type="entry name" value="MFS_Transporters"/>
</dbReference>
<dbReference type="STRING" id="455193.SAMN05421805_11452"/>
<feature type="transmembrane region" description="Helical" evidence="8">
    <location>
        <begin position="369"/>
        <end position="391"/>
    </location>
</feature>
<dbReference type="InterPro" id="IPR020846">
    <property type="entry name" value="MFS_dom"/>
</dbReference>
<keyword evidence="5 8" id="KW-1133">Transmembrane helix</keyword>
<dbReference type="Proteomes" id="UP000199398">
    <property type="component" value="Unassembled WGS sequence"/>
</dbReference>
<feature type="transmembrane region" description="Helical" evidence="8">
    <location>
        <begin position="52"/>
        <end position="72"/>
    </location>
</feature>
<evidence type="ECO:0000256" key="7">
    <source>
        <dbReference type="SAM" id="MobiDB-lite"/>
    </source>
</evidence>
<feature type="region of interest" description="Disordered" evidence="7">
    <location>
        <begin position="451"/>
        <end position="472"/>
    </location>
</feature>
<evidence type="ECO:0000313" key="10">
    <source>
        <dbReference type="EMBL" id="SFO41592.1"/>
    </source>
</evidence>
<evidence type="ECO:0000256" key="3">
    <source>
        <dbReference type="ARBA" id="ARBA00022475"/>
    </source>
</evidence>
<feature type="transmembrane region" description="Helical" evidence="8">
    <location>
        <begin position="303"/>
        <end position="329"/>
    </location>
</feature>
<dbReference type="PANTHER" id="PTHR23517">
    <property type="entry name" value="RESISTANCE PROTEIN MDTM, PUTATIVE-RELATED-RELATED"/>
    <property type="match status" value="1"/>
</dbReference>
<feature type="domain" description="Major facilitator superfamily (MFS) profile" evidence="9">
    <location>
        <begin position="1"/>
        <end position="396"/>
    </location>
</feature>
<protein>
    <submittedName>
        <fullName evidence="10">Predicted arabinose efflux permease, MFS family</fullName>
    </submittedName>
</protein>
<dbReference type="PANTHER" id="PTHR23517:SF13">
    <property type="entry name" value="MAJOR FACILITATOR SUPERFAMILY MFS_1"/>
    <property type="match status" value="1"/>
</dbReference>
<comment type="subcellular location">
    <subcellularLocation>
        <location evidence="1">Cell membrane</location>
        <topology evidence="1">Multi-pass membrane protein</topology>
    </subcellularLocation>
</comment>
<feature type="transmembrane region" description="Helical" evidence="8">
    <location>
        <begin position="341"/>
        <end position="363"/>
    </location>
</feature>
<dbReference type="Pfam" id="PF07690">
    <property type="entry name" value="MFS_1"/>
    <property type="match status" value="1"/>
</dbReference>
<dbReference type="GO" id="GO:0022857">
    <property type="term" value="F:transmembrane transporter activity"/>
    <property type="evidence" value="ECO:0007669"/>
    <property type="project" value="InterPro"/>
</dbReference>
<keyword evidence="4 8" id="KW-0812">Transmembrane</keyword>
<organism evidence="10 11">
    <name type="scientific">Saccharopolyspora antimicrobica</name>
    <dbReference type="NCBI Taxonomy" id="455193"/>
    <lineage>
        <taxon>Bacteria</taxon>
        <taxon>Bacillati</taxon>
        <taxon>Actinomycetota</taxon>
        <taxon>Actinomycetes</taxon>
        <taxon>Pseudonocardiales</taxon>
        <taxon>Pseudonocardiaceae</taxon>
        <taxon>Saccharopolyspora</taxon>
    </lineage>
</organism>
<evidence type="ECO:0000259" key="9">
    <source>
        <dbReference type="PROSITE" id="PS50850"/>
    </source>
</evidence>
<keyword evidence="3" id="KW-1003">Cell membrane</keyword>
<gene>
    <name evidence="10" type="ORF">SAMN05421805_11452</name>
</gene>
<evidence type="ECO:0000313" key="11">
    <source>
        <dbReference type="Proteomes" id="UP000199398"/>
    </source>
</evidence>
<name>A0A1I5H018_9PSEU</name>
<feature type="transmembrane region" description="Helical" evidence="8">
    <location>
        <begin position="109"/>
        <end position="130"/>
    </location>
</feature>
<feature type="transmembrane region" description="Helical" evidence="8">
    <location>
        <begin position="249"/>
        <end position="266"/>
    </location>
</feature>
<dbReference type="Gene3D" id="1.20.1250.20">
    <property type="entry name" value="MFS general substrate transporter like domains"/>
    <property type="match status" value="1"/>
</dbReference>
<accession>A0A1I5H018</accession>
<keyword evidence="2" id="KW-0813">Transport</keyword>
<dbReference type="InterPro" id="IPR011701">
    <property type="entry name" value="MFS"/>
</dbReference>
<evidence type="ECO:0000256" key="4">
    <source>
        <dbReference type="ARBA" id="ARBA00022692"/>
    </source>
</evidence>
<evidence type="ECO:0000256" key="2">
    <source>
        <dbReference type="ARBA" id="ARBA00022448"/>
    </source>
</evidence>
<feature type="transmembrane region" description="Helical" evidence="8">
    <location>
        <begin position="21"/>
        <end position="40"/>
    </location>
</feature>
<feature type="transmembrane region" description="Helical" evidence="8">
    <location>
        <begin position="278"/>
        <end position="297"/>
    </location>
</feature>
<dbReference type="InterPro" id="IPR036259">
    <property type="entry name" value="MFS_trans_sf"/>
</dbReference>
<evidence type="ECO:0000256" key="1">
    <source>
        <dbReference type="ARBA" id="ARBA00004651"/>
    </source>
</evidence>
<feature type="transmembrane region" description="Helical" evidence="8">
    <location>
        <begin position="142"/>
        <end position="162"/>
    </location>
</feature>
<reference evidence="10 11" key="1">
    <citation type="submission" date="2016-10" db="EMBL/GenBank/DDBJ databases">
        <authorList>
            <person name="de Groot N.N."/>
        </authorList>
    </citation>
    <scope>NUCLEOTIDE SEQUENCE [LARGE SCALE GENOMIC DNA]</scope>
    <source>
        <strain evidence="10 11">CPCC 201259</strain>
    </source>
</reference>
<feature type="transmembrane region" description="Helical" evidence="8">
    <location>
        <begin position="215"/>
        <end position="237"/>
    </location>
</feature>
<keyword evidence="6 8" id="KW-0472">Membrane</keyword>
<dbReference type="PROSITE" id="PS50850">
    <property type="entry name" value="MFS"/>
    <property type="match status" value="1"/>
</dbReference>
<feature type="compositionally biased region" description="Polar residues" evidence="7">
    <location>
        <begin position="458"/>
        <end position="472"/>
    </location>
</feature>
<proteinExistence type="predicted"/>
<dbReference type="EMBL" id="FOUP01000014">
    <property type="protein sequence ID" value="SFO41592.1"/>
    <property type="molecule type" value="Genomic_DNA"/>
</dbReference>
<feature type="transmembrane region" description="Helical" evidence="8">
    <location>
        <begin position="168"/>
        <end position="185"/>
    </location>
</feature>
<dbReference type="SUPFAM" id="SSF103473">
    <property type="entry name" value="MFS general substrate transporter"/>
    <property type="match status" value="1"/>
</dbReference>
<evidence type="ECO:0000256" key="5">
    <source>
        <dbReference type="ARBA" id="ARBA00022989"/>
    </source>
</evidence>